<keyword evidence="2" id="KW-1185">Reference proteome</keyword>
<sequence>MIDVTTLMLLQSLENNIEYAHYIYLILDVKKPQKRGGI</sequence>
<organism evidence="1 2">
    <name type="scientific">Psychrobacter aquaticus CMS 56</name>
    <dbReference type="NCBI Taxonomy" id="1354303"/>
    <lineage>
        <taxon>Bacteria</taxon>
        <taxon>Pseudomonadati</taxon>
        <taxon>Pseudomonadota</taxon>
        <taxon>Gammaproteobacteria</taxon>
        <taxon>Moraxellales</taxon>
        <taxon>Moraxellaceae</taxon>
        <taxon>Psychrobacter</taxon>
    </lineage>
</organism>
<gene>
    <name evidence="1" type="ORF">M917_2281</name>
</gene>
<proteinExistence type="predicted"/>
<protein>
    <submittedName>
        <fullName evidence="1">Uncharacterized protein</fullName>
    </submittedName>
</protein>
<dbReference type="AlphaFoldDB" id="U4T2U1"/>
<evidence type="ECO:0000313" key="1">
    <source>
        <dbReference type="EMBL" id="ERL54935.1"/>
    </source>
</evidence>
<dbReference type="EMBL" id="AUSW01000034">
    <property type="protein sequence ID" value="ERL54935.1"/>
    <property type="molecule type" value="Genomic_DNA"/>
</dbReference>
<accession>U4T2U1</accession>
<evidence type="ECO:0000313" key="2">
    <source>
        <dbReference type="Proteomes" id="UP000016761"/>
    </source>
</evidence>
<comment type="caution">
    <text evidence="1">The sequence shown here is derived from an EMBL/GenBank/DDBJ whole genome shotgun (WGS) entry which is preliminary data.</text>
</comment>
<reference evidence="1 2" key="1">
    <citation type="journal article" date="2013" name="Genome Announc.">
        <title>Draft Genome Sequence of Psychrobacter aquaticus Strain CMS 56T, Isolated from a Cyanobacterial Mat Sample Collected from Water Bodies in the McMurdo Dry Valley Region of Antarctica.</title>
        <authorList>
            <person name="Reddy G.S."/>
            <person name="Ara S."/>
            <person name="Singh A."/>
            <person name="Kumar Pinnaka A."/>
            <person name="Shivaji S."/>
        </authorList>
    </citation>
    <scope>NUCLEOTIDE SEQUENCE [LARGE SCALE GENOMIC DNA]</scope>
    <source>
        <strain evidence="1 2">CMS 56</strain>
    </source>
</reference>
<dbReference type="PATRIC" id="fig|1354303.4.peg.2247"/>
<dbReference type="Proteomes" id="UP000016761">
    <property type="component" value="Unassembled WGS sequence"/>
</dbReference>
<name>U4T2U1_9GAMM</name>